<dbReference type="InterPro" id="IPR006450">
    <property type="entry name" value="Phage_HK97_gp6-like"/>
</dbReference>
<name>A0ABS1HGD2_9BACT</name>
<dbReference type="CDD" id="cd08054">
    <property type="entry name" value="gp6"/>
    <property type="match status" value="1"/>
</dbReference>
<protein>
    <submittedName>
        <fullName evidence="1">Phage gp6-like head-tail connector protein</fullName>
    </submittedName>
</protein>
<comment type="caution">
    <text evidence="1">The sequence shown here is derived from an EMBL/GenBank/DDBJ whole genome shotgun (WGS) entry which is preliminary data.</text>
</comment>
<reference evidence="1 2" key="1">
    <citation type="submission" date="2021-01" db="EMBL/GenBank/DDBJ databases">
        <title>Carboxyliciviraga sp.nov., isolated from coastal sediments.</title>
        <authorList>
            <person name="Lu D."/>
            <person name="Zhang T."/>
        </authorList>
    </citation>
    <scope>NUCLEOTIDE SEQUENCE [LARGE SCALE GENOMIC DNA]</scope>
    <source>
        <strain evidence="1 2">N1Y132</strain>
    </source>
</reference>
<keyword evidence="2" id="KW-1185">Reference proteome</keyword>
<evidence type="ECO:0000313" key="2">
    <source>
        <dbReference type="Proteomes" id="UP000605676"/>
    </source>
</evidence>
<proteinExistence type="predicted"/>
<sequence>MIEKTVTAYRVTEAEVKKQLNIEVEHVEDDGYIKTLIEAATNYISGYICADVAKTNCVLEVEDTEVKIINNAPFLQLTKVTNSDNEDVTNDCKVHATYSAFTITFPEVGNYKIEWVSGYNNLPPALKQAIIIKAADLFDPERSSVVIGTIVSQTHLIPGLINQFVRSYWV</sequence>
<accession>A0ABS1HGD2</accession>
<dbReference type="RefSeq" id="WP_200463935.1">
    <property type="nucleotide sequence ID" value="NZ_JAENRR010000008.1"/>
</dbReference>
<dbReference type="Pfam" id="PF05135">
    <property type="entry name" value="Phage_connect_1"/>
    <property type="match status" value="1"/>
</dbReference>
<dbReference type="NCBIfam" id="TIGR01560">
    <property type="entry name" value="put_DNA_pack"/>
    <property type="match status" value="1"/>
</dbReference>
<gene>
    <name evidence="1" type="ORF">JIV24_05065</name>
</gene>
<organism evidence="1 2">
    <name type="scientific">Carboxylicivirga marina</name>
    <dbReference type="NCBI Taxonomy" id="2800988"/>
    <lineage>
        <taxon>Bacteria</taxon>
        <taxon>Pseudomonadati</taxon>
        <taxon>Bacteroidota</taxon>
        <taxon>Bacteroidia</taxon>
        <taxon>Marinilabiliales</taxon>
        <taxon>Marinilabiliaceae</taxon>
        <taxon>Carboxylicivirga</taxon>
    </lineage>
</organism>
<dbReference type="Gene3D" id="1.10.3230.30">
    <property type="entry name" value="Phage gp6-like head-tail connector protein"/>
    <property type="match status" value="1"/>
</dbReference>
<evidence type="ECO:0000313" key="1">
    <source>
        <dbReference type="EMBL" id="MBK3516704.1"/>
    </source>
</evidence>
<dbReference type="EMBL" id="JAENRR010000008">
    <property type="protein sequence ID" value="MBK3516704.1"/>
    <property type="molecule type" value="Genomic_DNA"/>
</dbReference>
<dbReference type="InterPro" id="IPR021146">
    <property type="entry name" value="Phage_gp6-like_head-tail"/>
</dbReference>
<dbReference type="Proteomes" id="UP000605676">
    <property type="component" value="Unassembled WGS sequence"/>
</dbReference>